<reference evidence="2" key="1">
    <citation type="submission" date="2023-10" db="EMBL/GenBank/DDBJ databases">
        <authorList>
            <person name="Domelevo Entfellner J.-B."/>
        </authorList>
    </citation>
    <scope>NUCLEOTIDE SEQUENCE</scope>
</reference>
<protein>
    <submittedName>
        <fullName evidence="2">Uncharacterized protein</fullName>
    </submittedName>
</protein>
<feature type="region of interest" description="Disordered" evidence="1">
    <location>
        <begin position="27"/>
        <end position="79"/>
    </location>
</feature>
<dbReference type="EMBL" id="OY731400">
    <property type="protein sequence ID" value="CAJ1942199.1"/>
    <property type="molecule type" value="Genomic_DNA"/>
</dbReference>
<sequence length="79" mass="9482">MDRRNHRVFNSFHCRVRFLGKKINVVKKKKKHMVRNKCEGRKKKHAKGQKYKDRKQMGDAGKRSNSTLFQDPDYPSHLK</sequence>
<accession>A0AA86S7T3</accession>
<organism evidence="2 3">
    <name type="scientific">Sphenostylis stenocarpa</name>
    <dbReference type="NCBI Taxonomy" id="92480"/>
    <lineage>
        <taxon>Eukaryota</taxon>
        <taxon>Viridiplantae</taxon>
        <taxon>Streptophyta</taxon>
        <taxon>Embryophyta</taxon>
        <taxon>Tracheophyta</taxon>
        <taxon>Spermatophyta</taxon>
        <taxon>Magnoliopsida</taxon>
        <taxon>eudicotyledons</taxon>
        <taxon>Gunneridae</taxon>
        <taxon>Pentapetalae</taxon>
        <taxon>rosids</taxon>
        <taxon>fabids</taxon>
        <taxon>Fabales</taxon>
        <taxon>Fabaceae</taxon>
        <taxon>Papilionoideae</taxon>
        <taxon>50 kb inversion clade</taxon>
        <taxon>NPAAA clade</taxon>
        <taxon>indigoferoid/millettioid clade</taxon>
        <taxon>Phaseoleae</taxon>
        <taxon>Sphenostylis</taxon>
    </lineage>
</organism>
<dbReference type="Proteomes" id="UP001189624">
    <property type="component" value="Chromosome 3"/>
</dbReference>
<feature type="compositionally biased region" description="Basic residues" evidence="1">
    <location>
        <begin position="27"/>
        <end position="49"/>
    </location>
</feature>
<gene>
    <name evidence="2" type="ORF">AYBTSS11_LOCUS10715</name>
</gene>
<feature type="compositionally biased region" description="Basic and acidic residues" evidence="1">
    <location>
        <begin position="50"/>
        <end position="62"/>
    </location>
</feature>
<evidence type="ECO:0000313" key="3">
    <source>
        <dbReference type="Proteomes" id="UP001189624"/>
    </source>
</evidence>
<proteinExistence type="predicted"/>
<evidence type="ECO:0000313" key="2">
    <source>
        <dbReference type="EMBL" id="CAJ1942199.1"/>
    </source>
</evidence>
<dbReference type="Gramene" id="rna-AYBTSS11_LOCUS10715">
    <property type="protein sequence ID" value="CAJ1942199.1"/>
    <property type="gene ID" value="gene-AYBTSS11_LOCUS10715"/>
</dbReference>
<dbReference type="AlphaFoldDB" id="A0AA86S7T3"/>
<name>A0AA86S7T3_9FABA</name>
<evidence type="ECO:0000256" key="1">
    <source>
        <dbReference type="SAM" id="MobiDB-lite"/>
    </source>
</evidence>
<keyword evidence="3" id="KW-1185">Reference proteome</keyword>